<evidence type="ECO:0000256" key="2">
    <source>
        <dbReference type="ARBA" id="ARBA00006402"/>
    </source>
</evidence>
<dbReference type="GO" id="GO:0000155">
    <property type="term" value="F:phosphorelay sensor kinase activity"/>
    <property type="evidence" value="ECO:0007669"/>
    <property type="project" value="InterPro"/>
</dbReference>
<evidence type="ECO:0000256" key="3">
    <source>
        <dbReference type="ARBA" id="ARBA00012438"/>
    </source>
</evidence>
<keyword evidence="5" id="KW-0808">Transferase</keyword>
<dbReference type="Pfam" id="PF00072">
    <property type="entry name" value="Response_reg"/>
    <property type="match status" value="1"/>
</dbReference>
<proteinExistence type="inferred from homology"/>
<evidence type="ECO:0000256" key="5">
    <source>
        <dbReference type="ARBA" id="ARBA00022679"/>
    </source>
</evidence>
<feature type="transmembrane region" description="Helical" evidence="10">
    <location>
        <begin position="237"/>
        <end position="259"/>
    </location>
</feature>
<evidence type="ECO:0000256" key="9">
    <source>
        <dbReference type="PROSITE-ProRule" id="PRU00169"/>
    </source>
</evidence>
<dbReference type="CDD" id="cd00082">
    <property type="entry name" value="HisKA"/>
    <property type="match status" value="1"/>
</dbReference>
<dbReference type="SMART" id="SM00448">
    <property type="entry name" value="REC"/>
    <property type="match status" value="1"/>
</dbReference>
<dbReference type="PROSITE" id="PS50110">
    <property type="entry name" value="RESPONSE_REGULATORY"/>
    <property type="match status" value="1"/>
</dbReference>
<dbReference type="InterPro" id="IPR003594">
    <property type="entry name" value="HATPase_dom"/>
</dbReference>
<dbReference type="Pfam" id="PF00512">
    <property type="entry name" value="HisKA"/>
    <property type="match status" value="1"/>
</dbReference>
<name>A0A951PRZ1_9CYAN</name>
<evidence type="ECO:0000259" key="12">
    <source>
        <dbReference type="PROSITE" id="PS50110"/>
    </source>
</evidence>
<gene>
    <name evidence="14" type="ORF">KME25_33090</name>
</gene>
<dbReference type="SUPFAM" id="SSF47384">
    <property type="entry name" value="Homodimeric domain of signal transducing histidine kinase"/>
    <property type="match status" value="1"/>
</dbReference>
<dbReference type="Gene3D" id="3.30.70.1230">
    <property type="entry name" value="Nucleotide cyclase"/>
    <property type="match status" value="1"/>
</dbReference>
<dbReference type="InterPro" id="IPR001789">
    <property type="entry name" value="Sig_transdc_resp-reg_receiver"/>
</dbReference>
<dbReference type="InterPro" id="IPR036890">
    <property type="entry name" value="HATPase_C_sf"/>
</dbReference>
<dbReference type="InterPro" id="IPR011623">
    <property type="entry name" value="7TMR_DISM_rcpt_extracell_dom1"/>
</dbReference>
<dbReference type="FunFam" id="3.30.565.10:FF:000010">
    <property type="entry name" value="Sensor histidine kinase RcsC"/>
    <property type="match status" value="1"/>
</dbReference>
<dbReference type="PRINTS" id="PR00344">
    <property type="entry name" value="BCTRLSENSOR"/>
</dbReference>
<dbReference type="SMART" id="SM00044">
    <property type="entry name" value="CYCc"/>
    <property type="match status" value="1"/>
</dbReference>
<evidence type="ECO:0000256" key="8">
    <source>
        <dbReference type="ARBA" id="ARBA00074306"/>
    </source>
</evidence>
<evidence type="ECO:0000313" key="14">
    <source>
        <dbReference type="EMBL" id="MBW4549205.1"/>
    </source>
</evidence>
<dbReference type="SMART" id="SM00387">
    <property type="entry name" value="HATPase_c"/>
    <property type="match status" value="1"/>
</dbReference>
<dbReference type="EC" id="2.7.13.3" evidence="3"/>
<dbReference type="InterPro" id="IPR011006">
    <property type="entry name" value="CheY-like_superfamily"/>
</dbReference>
<feature type="domain" description="Histidine kinase" evidence="11">
    <location>
        <begin position="440"/>
        <end position="658"/>
    </location>
</feature>
<dbReference type="Gene3D" id="3.30.565.10">
    <property type="entry name" value="Histidine kinase-like ATPase, C-terminal domain"/>
    <property type="match status" value="1"/>
</dbReference>
<comment type="caution">
    <text evidence="14">The sequence shown here is derived from an EMBL/GenBank/DDBJ whole genome shotgun (WGS) entry which is preliminary data.</text>
</comment>
<dbReference type="PROSITE" id="PS50125">
    <property type="entry name" value="GUANYLATE_CYCLASE_2"/>
    <property type="match status" value="1"/>
</dbReference>
<evidence type="ECO:0000313" key="15">
    <source>
        <dbReference type="Proteomes" id="UP000753908"/>
    </source>
</evidence>
<dbReference type="GO" id="GO:0009927">
    <property type="term" value="F:histidine phosphotransfer kinase activity"/>
    <property type="evidence" value="ECO:0007669"/>
    <property type="project" value="TreeGrafter"/>
</dbReference>
<reference evidence="14" key="2">
    <citation type="journal article" date="2022" name="Microbiol. Resour. Announc.">
        <title>Metagenome Sequencing to Explore Phylogenomics of Terrestrial Cyanobacteria.</title>
        <authorList>
            <person name="Ward R.D."/>
            <person name="Stajich J.E."/>
            <person name="Johansen J.R."/>
            <person name="Huntemann M."/>
            <person name="Clum A."/>
            <person name="Foster B."/>
            <person name="Foster B."/>
            <person name="Roux S."/>
            <person name="Palaniappan K."/>
            <person name="Varghese N."/>
            <person name="Mukherjee S."/>
            <person name="Reddy T.B.K."/>
            <person name="Daum C."/>
            <person name="Copeland A."/>
            <person name="Chen I.A."/>
            <person name="Ivanova N.N."/>
            <person name="Kyrpides N.C."/>
            <person name="Shapiro N."/>
            <person name="Eloe-Fadrosh E.A."/>
            <person name="Pietrasiak N."/>
        </authorList>
    </citation>
    <scope>NUCLEOTIDE SEQUENCE</scope>
    <source>
        <strain evidence="14">CPER-KK1</strain>
    </source>
</reference>
<dbReference type="InterPro" id="IPR003661">
    <property type="entry name" value="HisK_dim/P_dom"/>
</dbReference>
<feature type="transmembrane region" description="Helical" evidence="10">
    <location>
        <begin position="359"/>
        <end position="380"/>
    </location>
</feature>
<dbReference type="Gene3D" id="1.10.287.130">
    <property type="match status" value="1"/>
</dbReference>
<dbReference type="Pfam" id="PF00211">
    <property type="entry name" value="Guanylate_cyc"/>
    <property type="match status" value="1"/>
</dbReference>
<dbReference type="PANTHER" id="PTHR43047">
    <property type="entry name" value="TWO-COMPONENT HISTIDINE PROTEIN KINASE"/>
    <property type="match status" value="1"/>
</dbReference>
<dbReference type="SMART" id="SM00388">
    <property type="entry name" value="HisKA"/>
    <property type="match status" value="1"/>
</dbReference>
<organism evidence="14 15">
    <name type="scientific">Symplocastrum torsivum CPER-KK1</name>
    <dbReference type="NCBI Taxonomy" id="450513"/>
    <lineage>
        <taxon>Bacteria</taxon>
        <taxon>Bacillati</taxon>
        <taxon>Cyanobacteriota</taxon>
        <taxon>Cyanophyceae</taxon>
        <taxon>Oscillatoriophycideae</taxon>
        <taxon>Oscillatoriales</taxon>
        <taxon>Microcoleaceae</taxon>
        <taxon>Symplocastrum</taxon>
    </lineage>
</organism>
<keyword evidence="4 9" id="KW-0597">Phosphoprotein</keyword>
<evidence type="ECO:0000256" key="7">
    <source>
        <dbReference type="ARBA" id="ARBA00023012"/>
    </source>
</evidence>
<dbReference type="InterPro" id="IPR005467">
    <property type="entry name" value="His_kinase_dom"/>
</dbReference>
<comment type="similarity">
    <text evidence="2">In the N-terminal section; belongs to the phytochrome family.</text>
</comment>
<dbReference type="Pfam" id="PF07695">
    <property type="entry name" value="7TMR-DISM_7TM"/>
    <property type="match status" value="1"/>
</dbReference>
<dbReference type="PANTHER" id="PTHR43047:SF72">
    <property type="entry name" value="OSMOSENSING HISTIDINE PROTEIN KINASE SLN1"/>
    <property type="match status" value="1"/>
</dbReference>
<keyword evidence="6" id="KW-0418">Kinase</keyword>
<dbReference type="CDD" id="cd07302">
    <property type="entry name" value="CHD"/>
    <property type="match status" value="1"/>
</dbReference>
<dbReference type="SUPFAM" id="SSF55874">
    <property type="entry name" value="ATPase domain of HSP90 chaperone/DNA topoisomerase II/histidine kinase"/>
    <property type="match status" value="1"/>
</dbReference>
<dbReference type="AlphaFoldDB" id="A0A951PRZ1"/>
<sequence>MKFRLGWLRNQVVLALGTLFVIVLSVLPFNLTSIQAQPQMLMPPEAQPQEILQGWQYHWGDFPLNEAGVPVWTQQEISSPGWHPFEFPKRLWKQQGQEIVWLRVPLPSGQWQSPALYLRAVPYILGAYIEDKPIYTELSLNSSNQVKREEYQWPIIPLEPPVAGKTLFFRVYAGYASAADIYIGLFDRVMIGSKTSLIKHLIQKEISSVLGIFFTCLGLIALLISLNRQEKRAYIKFGLLSIFVGTYTTANSQVVTLFFSNPAALDYIRNISFYLIPISGCAFFEEVFGAGYQSVIRRLWQINLAYVLVAITLVISNLALWSQTIFPAQLLFLVNAVVLLFAALQILIRGNLDAKLFTFGFIILTLSGVHDILVYIFSPITWYSRIYPWGTFVFILISGFILESRFNQARKRLQAYAIELETKNAALKRLDQLKDEFLANTSHELKTPLNGIIGIAESLIDGVTGQLSKQTVLNLSLIALSGRRLTQLVNDLLDFSQLKHKKLELKINPVGMREVTDIVLMLSRSLIGNKSLQLINNIAPEMPPVDADENRVQQILHNLVGNAIKFTESGIIEVSAAIVNEMLAVTVTDTGIGVPADKLERIFESFEQADGSIAREYGGAGLGLAVTQQLVQLHGGTIHVESTVRVGSRFTFTLPLSRNKLESKQQDVSKGQDLLAPKLSANELLIDSKTFVPAEGGFQILIVDDEPVNLQVLVNHLSLQNYAIIQASNGIDALEVIHNGLKPDLILLDVMMPKMTGYEFCKKIREQFPANEMPVVLLTVKNQVSDLVEGFNSGANDYLTKPISKNELLTRIKTHIRLAKINEAYGRFVPHEFLRFLERESIVDVQLGDQVQKDMTVLFADIRSFTTLSERMTPKQNFDFLNACLSEVSPVIRNHNGFIDKYIGDAIMALFPQTTDDAVQAAIEMQKQILLYNEHLQKSGDEPIAIGIGLHTGSLMLGTVGEAQRMETTVISDAVNLASRLEGLTKVYGVDILISEQTRYRLNDPQCYKHRFLGRVKVKGKTQPVDIFEVYEADPQPVLELKEQTRREFEEGVALYLEDHFAQAQQIFEQVLRKNQQDRATQLYIKRCQRVQNFGASELNGLIS</sequence>
<dbReference type="SUPFAM" id="SSF52172">
    <property type="entry name" value="CheY-like"/>
    <property type="match status" value="1"/>
</dbReference>
<reference evidence="14" key="1">
    <citation type="submission" date="2021-05" db="EMBL/GenBank/DDBJ databases">
        <authorList>
            <person name="Pietrasiak N."/>
            <person name="Ward R."/>
            <person name="Stajich J.E."/>
            <person name="Kurbessoian T."/>
        </authorList>
    </citation>
    <scope>NUCLEOTIDE SEQUENCE</scope>
    <source>
        <strain evidence="14">CPER-KK1</strain>
    </source>
</reference>
<dbReference type="InterPro" id="IPR036097">
    <property type="entry name" value="HisK_dim/P_sf"/>
</dbReference>
<dbReference type="CDD" id="cd16922">
    <property type="entry name" value="HATPase_EvgS-ArcB-TorS-like"/>
    <property type="match status" value="1"/>
</dbReference>
<feature type="domain" description="Response regulatory" evidence="12">
    <location>
        <begin position="699"/>
        <end position="816"/>
    </location>
</feature>
<feature type="transmembrane region" description="Helical" evidence="10">
    <location>
        <begin position="206"/>
        <end position="225"/>
    </location>
</feature>
<evidence type="ECO:0000256" key="6">
    <source>
        <dbReference type="ARBA" id="ARBA00022777"/>
    </source>
</evidence>
<evidence type="ECO:0000256" key="4">
    <source>
        <dbReference type="ARBA" id="ARBA00022553"/>
    </source>
</evidence>
<feature type="domain" description="Guanylate cyclase" evidence="13">
    <location>
        <begin position="856"/>
        <end position="982"/>
    </location>
</feature>
<feature type="modified residue" description="4-aspartylphosphate" evidence="9">
    <location>
        <position position="749"/>
    </location>
</feature>
<feature type="transmembrane region" description="Helical" evidence="10">
    <location>
        <begin position="304"/>
        <end position="322"/>
    </location>
</feature>
<evidence type="ECO:0000259" key="13">
    <source>
        <dbReference type="PROSITE" id="PS50125"/>
    </source>
</evidence>
<dbReference type="Gene3D" id="3.40.50.2300">
    <property type="match status" value="1"/>
</dbReference>
<evidence type="ECO:0000256" key="1">
    <source>
        <dbReference type="ARBA" id="ARBA00000085"/>
    </source>
</evidence>
<feature type="transmembrane region" description="Helical" evidence="10">
    <location>
        <begin position="271"/>
        <end position="292"/>
    </location>
</feature>
<dbReference type="EMBL" id="JAHHIF010000086">
    <property type="protein sequence ID" value="MBW4549205.1"/>
    <property type="molecule type" value="Genomic_DNA"/>
</dbReference>
<dbReference type="PROSITE" id="PS50109">
    <property type="entry name" value="HIS_KIN"/>
    <property type="match status" value="1"/>
</dbReference>
<keyword evidence="7" id="KW-0902">Two-component regulatory system</keyword>
<dbReference type="GO" id="GO:0005886">
    <property type="term" value="C:plasma membrane"/>
    <property type="evidence" value="ECO:0007669"/>
    <property type="project" value="TreeGrafter"/>
</dbReference>
<dbReference type="SUPFAM" id="SSF55073">
    <property type="entry name" value="Nucleotide cyclase"/>
    <property type="match status" value="1"/>
</dbReference>
<keyword evidence="10" id="KW-0812">Transmembrane</keyword>
<accession>A0A951PRZ1</accession>
<evidence type="ECO:0000256" key="10">
    <source>
        <dbReference type="SAM" id="Phobius"/>
    </source>
</evidence>
<dbReference type="GO" id="GO:0009190">
    <property type="term" value="P:cyclic nucleotide biosynthetic process"/>
    <property type="evidence" value="ECO:0007669"/>
    <property type="project" value="InterPro"/>
</dbReference>
<protein>
    <recommendedName>
        <fullName evidence="8">Circadian input-output histidine kinase CikA</fullName>
        <ecNumber evidence="3">2.7.13.3</ecNumber>
    </recommendedName>
</protein>
<comment type="catalytic activity">
    <reaction evidence="1">
        <text>ATP + protein L-histidine = ADP + protein N-phospho-L-histidine.</text>
        <dbReference type="EC" id="2.7.13.3"/>
    </reaction>
</comment>
<keyword evidence="10" id="KW-1133">Transmembrane helix</keyword>
<dbReference type="Proteomes" id="UP000753908">
    <property type="component" value="Unassembled WGS sequence"/>
</dbReference>
<feature type="transmembrane region" description="Helical" evidence="10">
    <location>
        <begin position="328"/>
        <end position="347"/>
    </location>
</feature>
<dbReference type="InterPro" id="IPR004358">
    <property type="entry name" value="Sig_transdc_His_kin-like_C"/>
</dbReference>
<keyword evidence="10" id="KW-0472">Membrane</keyword>
<dbReference type="GO" id="GO:0004016">
    <property type="term" value="F:adenylate cyclase activity"/>
    <property type="evidence" value="ECO:0007669"/>
    <property type="project" value="UniProtKB-ARBA"/>
</dbReference>
<evidence type="ECO:0000259" key="11">
    <source>
        <dbReference type="PROSITE" id="PS50109"/>
    </source>
</evidence>
<dbReference type="Pfam" id="PF02518">
    <property type="entry name" value="HATPase_c"/>
    <property type="match status" value="1"/>
</dbReference>
<dbReference type="InterPro" id="IPR001054">
    <property type="entry name" value="A/G_cyclase"/>
</dbReference>
<dbReference type="InterPro" id="IPR029787">
    <property type="entry name" value="Nucleotide_cyclase"/>
</dbReference>